<gene>
    <name evidence="1" type="ORF">KQ910_16775</name>
</gene>
<protein>
    <recommendedName>
        <fullName evidence="3">Glycosyltransferase involved in cell wall biosynthesis</fullName>
    </recommendedName>
</protein>
<accession>A0ABS6ILG2</accession>
<sequence length="413" mass="43992">MQRAVCIVSPGNLASNPRVLKEADALHGAGYDVTAIVCNYNAALREADDEIEAAAPWKVIRVPRLADEGVTARAATALAKGLLAVGSRVPVGIAARSARTPVSALLRRTREVKADLYIAHYVAALPAAAEAARRHGALLGFDAEDFHSGEGTGSADDAFRMRMIGIVEGAILPSCTHLTAAAPLIGKAYASRYGIAEPVTVLNVFPLSMAPAVPKIRGEGTALRAYWFSQTIGPDRGLQAFIQAMAQTTAPVTLDIRGSNRWGHGDALLALAASLGIGDRVKLLPMAPPGEMVRLAADYDIGLSLETDVSENRRICLTNKIFTYLLAGLPVIMSDTPAQKLLAADLWRAARLCSLSDPAGLARTLDTLASPPILAESAETAWRLGRERYNWDREQDVLLQSVAAAFARRETAR</sequence>
<dbReference type="EMBL" id="JAHOPB010000001">
    <property type="protein sequence ID" value="MBU8875431.1"/>
    <property type="molecule type" value="Genomic_DNA"/>
</dbReference>
<dbReference type="RefSeq" id="WP_216962644.1">
    <property type="nucleotide sequence ID" value="NZ_JAHOPB010000001.1"/>
</dbReference>
<evidence type="ECO:0008006" key="3">
    <source>
        <dbReference type="Google" id="ProtNLM"/>
    </source>
</evidence>
<proteinExistence type="predicted"/>
<evidence type="ECO:0000313" key="1">
    <source>
        <dbReference type="EMBL" id="MBU8875431.1"/>
    </source>
</evidence>
<dbReference type="Proteomes" id="UP000727907">
    <property type="component" value="Unassembled WGS sequence"/>
</dbReference>
<comment type="caution">
    <text evidence="1">The sequence shown here is derived from an EMBL/GenBank/DDBJ whole genome shotgun (WGS) entry which is preliminary data.</text>
</comment>
<reference evidence="1 2" key="1">
    <citation type="submission" date="2021-06" db="EMBL/GenBank/DDBJ databases">
        <authorList>
            <person name="Lee D.H."/>
        </authorList>
    </citation>
    <scope>NUCLEOTIDE SEQUENCE [LARGE SCALE GENOMIC DNA]</scope>
    <source>
        <strain evidence="1 2">MMS21-HV4-11</strain>
    </source>
</reference>
<evidence type="ECO:0000313" key="2">
    <source>
        <dbReference type="Proteomes" id="UP000727907"/>
    </source>
</evidence>
<keyword evidence="2" id="KW-1185">Reference proteome</keyword>
<organism evidence="1 2">
    <name type="scientific">Reyranella humidisoli</name>
    <dbReference type="NCBI Taxonomy" id="2849149"/>
    <lineage>
        <taxon>Bacteria</taxon>
        <taxon>Pseudomonadati</taxon>
        <taxon>Pseudomonadota</taxon>
        <taxon>Alphaproteobacteria</taxon>
        <taxon>Hyphomicrobiales</taxon>
        <taxon>Reyranellaceae</taxon>
        <taxon>Reyranella</taxon>
    </lineage>
</organism>
<name>A0ABS6ILG2_9HYPH</name>